<dbReference type="InterPro" id="IPR013083">
    <property type="entry name" value="Znf_RING/FYVE/PHD"/>
</dbReference>
<feature type="domain" description="RING-type" evidence="2">
    <location>
        <begin position="65"/>
        <end position="115"/>
    </location>
</feature>
<comment type="caution">
    <text evidence="3">The sequence shown here is derived from an EMBL/GenBank/DDBJ whole genome shotgun (WGS) entry which is preliminary data.</text>
</comment>
<keyword evidence="1" id="KW-0863">Zinc-finger</keyword>
<evidence type="ECO:0000313" key="4">
    <source>
        <dbReference type="Proteomes" id="UP000009328"/>
    </source>
</evidence>
<dbReference type="Pfam" id="PF13639">
    <property type="entry name" value="zf-RING_2"/>
    <property type="match status" value="1"/>
</dbReference>
<dbReference type="EMBL" id="CAIF01000027">
    <property type="protein sequence ID" value="CCH41657.1"/>
    <property type="molecule type" value="Genomic_DNA"/>
</dbReference>
<dbReference type="PROSITE" id="PS50089">
    <property type="entry name" value="ZF_RING_2"/>
    <property type="match status" value="1"/>
</dbReference>
<dbReference type="GO" id="GO:0005737">
    <property type="term" value="C:cytoplasm"/>
    <property type="evidence" value="ECO:0007669"/>
    <property type="project" value="TreeGrafter"/>
</dbReference>
<evidence type="ECO:0000256" key="1">
    <source>
        <dbReference type="PROSITE-ProRule" id="PRU00175"/>
    </source>
</evidence>
<dbReference type="GO" id="GO:0008270">
    <property type="term" value="F:zinc ion binding"/>
    <property type="evidence" value="ECO:0007669"/>
    <property type="project" value="UniProtKB-KW"/>
</dbReference>
<dbReference type="GO" id="GO:0061630">
    <property type="term" value="F:ubiquitin protein ligase activity"/>
    <property type="evidence" value="ECO:0007669"/>
    <property type="project" value="TreeGrafter"/>
</dbReference>
<sequence length="141" mass="16697">MDEITSGLNNLKVTRTEVEKCYPGCSNSYADVYGDLVLDETDGFCERLTFNDLIKKQKVNFETCCAICHDELENDSKLIVLPCQHYYHFECIDEYRVFQRRVYSYDRSLKCPLCQLDLVKHYIFYTTKSLYPKTNKFYNSE</sequence>
<gene>
    <name evidence="3" type="ORF">BN7_1198</name>
</gene>
<dbReference type="GO" id="GO:0006511">
    <property type="term" value="P:ubiquitin-dependent protein catabolic process"/>
    <property type="evidence" value="ECO:0007669"/>
    <property type="project" value="TreeGrafter"/>
</dbReference>
<dbReference type="STRING" id="1206466.K0KHK6"/>
<dbReference type="SMART" id="SM00184">
    <property type="entry name" value="RING"/>
    <property type="match status" value="1"/>
</dbReference>
<name>K0KHK6_WICCF</name>
<protein>
    <submittedName>
        <fullName evidence="3">E3 ubiquitin-protein ligase</fullName>
        <ecNumber evidence="3">6.3.2.-</ecNumber>
    </submittedName>
</protein>
<keyword evidence="1" id="KW-0862">Zinc</keyword>
<dbReference type="PANTHER" id="PTHR22765:SF416">
    <property type="entry name" value="E3 UBIQUITIN-PROTEIN LIGASE GODZILLA"/>
    <property type="match status" value="1"/>
</dbReference>
<keyword evidence="1" id="KW-0479">Metal-binding</keyword>
<organism evidence="3 4">
    <name type="scientific">Wickerhamomyces ciferrii (strain ATCC 14091 / BCRC 22168 / CBS 111 / JCM 3599 / NBRC 0793 / NRRL Y-1031 F-60-10)</name>
    <name type="common">Yeast</name>
    <name type="synonym">Pichia ciferrii</name>
    <dbReference type="NCBI Taxonomy" id="1206466"/>
    <lineage>
        <taxon>Eukaryota</taxon>
        <taxon>Fungi</taxon>
        <taxon>Dikarya</taxon>
        <taxon>Ascomycota</taxon>
        <taxon>Saccharomycotina</taxon>
        <taxon>Saccharomycetes</taxon>
        <taxon>Phaffomycetales</taxon>
        <taxon>Wickerhamomycetaceae</taxon>
        <taxon>Wickerhamomyces</taxon>
    </lineage>
</organism>
<dbReference type="PANTHER" id="PTHR22765">
    <property type="entry name" value="RING FINGER AND PROTEASE ASSOCIATED DOMAIN-CONTAINING"/>
    <property type="match status" value="1"/>
</dbReference>
<dbReference type="AlphaFoldDB" id="K0KHK6"/>
<evidence type="ECO:0000259" key="2">
    <source>
        <dbReference type="PROSITE" id="PS50089"/>
    </source>
</evidence>
<reference evidence="3 4" key="1">
    <citation type="journal article" date="2012" name="Eukaryot. Cell">
        <title>Draft genome sequence of Wickerhamomyces ciferrii NRRL Y-1031 F-60-10.</title>
        <authorList>
            <person name="Schneider J."/>
            <person name="Andrea H."/>
            <person name="Blom J."/>
            <person name="Jaenicke S."/>
            <person name="Ruckert C."/>
            <person name="Schorsch C."/>
            <person name="Szczepanowski R."/>
            <person name="Farwick M."/>
            <person name="Goesmann A."/>
            <person name="Puhler A."/>
            <person name="Schaffer S."/>
            <person name="Tauch A."/>
            <person name="Kohler T."/>
            <person name="Brinkrolf K."/>
        </authorList>
    </citation>
    <scope>NUCLEOTIDE SEQUENCE [LARGE SCALE GENOMIC DNA]</scope>
    <source>
        <strain evidence="4">ATCC 14091 / BCRC 22168 / CBS 111 / JCM 3599 / NBRC 0793 / NRRL Y-1031 F-60-10</strain>
    </source>
</reference>
<proteinExistence type="predicted"/>
<dbReference type="EC" id="6.3.2.-" evidence="3"/>
<dbReference type="SUPFAM" id="SSF57850">
    <property type="entry name" value="RING/U-box"/>
    <property type="match status" value="1"/>
</dbReference>
<evidence type="ECO:0000313" key="3">
    <source>
        <dbReference type="EMBL" id="CCH41657.1"/>
    </source>
</evidence>
<dbReference type="InterPro" id="IPR051826">
    <property type="entry name" value="E3_ubiquitin-ligase_domain"/>
</dbReference>
<dbReference type="InParanoid" id="K0KHK6"/>
<dbReference type="Gene3D" id="3.30.40.10">
    <property type="entry name" value="Zinc/RING finger domain, C3HC4 (zinc finger)"/>
    <property type="match status" value="1"/>
</dbReference>
<keyword evidence="4" id="KW-1185">Reference proteome</keyword>
<dbReference type="HOGENOM" id="CLU_1826805_0_0_1"/>
<dbReference type="InterPro" id="IPR001841">
    <property type="entry name" value="Znf_RING"/>
</dbReference>
<accession>K0KHK6</accession>
<dbReference type="Proteomes" id="UP000009328">
    <property type="component" value="Unassembled WGS sequence"/>
</dbReference>